<feature type="region of interest" description="Disordered" evidence="1">
    <location>
        <begin position="145"/>
        <end position="165"/>
    </location>
</feature>
<dbReference type="InterPro" id="IPR012349">
    <property type="entry name" value="Split_barrel_FMN-bd"/>
</dbReference>
<comment type="caution">
    <text evidence="2">The sequence shown here is derived from an EMBL/GenBank/DDBJ whole genome shotgun (WGS) entry which is preliminary data.</text>
</comment>
<dbReference type="Proteomes" id="UP001447516">
    <property type="component" value="Unassembled WGS sequence"/>
</dbReference>
<dbReference type="PANTHER" id="PTHR42815:SF2">
    <property type="entry name" value="FAD-BINDING, PUTATIVE (AFU_ORTHOLOGUE AFUA_6G07600)-RELATED"/>
    <property type="match status" value="1"/>
</dbReference>
<dbReference type="Gene3D" id="2.30.110.10">
    <property type="entry name" value="Electron Transport, Fmn-binding Protein, Chain A"/>
    <property type="match status" value="1"/>
</dbReference>
<evidence type="ECO:0000256" key="1">
    <source>
        <dbReference type="SAM" id="MobiDB-lite"/>
    </source>
</evidence>
<organism evidence="2 3">
    <name type="scientific">Microbispora maris</name>
    <dbReference type="NCBI Taxonomy" id="3144104"/>
    <lineage>
        <taxon>Bacteria</taxon>
        <taxon>Bacillati</taxon>
        <taxon>Actinomycetota</taxon>
        <taxon>Actinomycetes</taxon>
        <taxon>Streptosporangiales</taxon>
        <taxon>Streptosporangiaceae</taxon>
        <taxon>Microbispora</taxon>
    </lineage>
</organism>
<name>A0ABV0AQZ0_9ACTN</name>
<evidence type="ECO:0000313" key="2">
    <source>
        <dbReference type="EMBL" id="MEN3537267.1"/>
    </source>
</evidence>
<proteinExistence type="predicted"/>
<gene>
    <name evidence="2" type="ORF">AAH991_19300</name>
</gene>
<keyword evidence="3" id="KW-1185">Reference proteome</keyword>
<dbReference type="EMBL" id="JBDJAW010000015">
    <property type="protein sequence ID" value="MEN3537267.1"/>
    <property type="molecule type" value="Genomic_DNA"/>
</dbReference>
<dbReference type="RefSeq" id="WP_346227247.1">
    <property type="nucleotide sequence ID" value="NZ_JBDJAW010000015.1"/>
</dbReference>
<sequence>MVKTRHHEGEQAVQRRAGEGHAGWGSPMFDDVIQPAFAHFLRRQRMLVLGAADPGGAVWASLVTGDTGFADPVGPTDLVIAALPVAGDPLERAFETERAVGTLAIEPQTMRRIRVNGVARRHEDRLHLRTEQVLGNCPKYLRQRVPLGDDPGSVRPAAASRPDLGPRQQRWIAEADTFFVASHSPEHGADASHRGGEPGFVTVEGPRRLSWPDYVGNSFYMTLGNLHLNPSCGLLFPDWERGHTLQLTGRARVDWDTRRSAALPGALRIVEFDVERAVEIRHATALRWGPGAFVPPRPGARRHFPRR</sequence>
<dbReference type="PANTHER" id="PTHR42815">
    <property type="entry name" value="FAD-BINDING, PUTATIVE (AFU_ORTHOLOGUE AFUA_6G07600)-RELATED"/>
    <property type="match status" value="1"/>
</dbReference>
<accession>A0ABV0AQZ0</accession>
<dbReference type="SUPFAM" id="SSF50475">
    <property type="entry name" value="FMN-binding split barrel"/>
    <property type="match status" value="1"/>
</dbReference>
<protein>
    <submittedName>
        <fullName evidence="2">Pyridoxamine 5'-phosphate oxidase family protein</fullName>
    </submittedName>
</protein>
<reference evidence="2 3" key="1">
    <citation type="submission" date="2024-05" db="EMBL/GenBank/DDBJ databases">
        <title>Microbispora sp.ZYX-F-249.</title>
        <authorList>
            <person name="Xie H."/>
        </authorList>
    </citation>
    <scope>NUCLEOTIDE SEQUENCE [LARGE SCALE GENOMIC DNA]</scope>
    <source>
        <strain evidence="2 3">ZYX-F-249</strain>
    </source>
</reference>
<evidence type="ECO:0000313" key="3">
    <source>
        <dbReference type="Proteomes" id="UP001447516"/>
    </source>
</evidence>
<feature type="region of interest" description="Disordered" evidence="1">
    <location>
        <begin position="1"/>
        <end position="22"/>
    </location>
</feature>